<organism evidence="4">
    <name type="scientific">Magallana gigas</name>
    <name type="common">Pacific oyster</name>
    <name type="synonym">Crassostrea gigas</name>
    <dbReference type="NCBI Taxonomy" id="29159"/>
    <lineage>
        <taxon>Eukaryota</taxon>
        <taxon>Metazoa</taxon>
        <taxon>Spiralia</taxon>
        <taxon>Lophotrochozoa</taxon>
        <taxon>Mollusca</taxon>
        <taxon>Bivalvia</taxon>
        <taxon>Autobranchia</taxon>
        <taxon>Pteriomorphia</taxon>
        <taxon>Ostreida</taxon>
        <taxon>Ostreoidea</taxon>
        <taxon>Ostreidae</taxon>
        <taxon>Magallana</taxon>
    </lineage>
</organism>
<dbReference type="GO" id="GO:0003725">
    <property type="term" value="F:double-stranded RNA binding"/>
    <property type="evidence" value="ECO:0007669"/>
    <property type="project" value="TreeGrafter"/>
</dbReference>
<dbReference type="PROSITE" id="PS50152">
    <property type="entry name" value="25A_SYNTH_3"/>
    <property type="match status" value="1"/>
</dbReference>
<dbReference type="SUPFAM" id="SSF81301">
    <property type="entry name" value="Nucleotidyltransferase"/>
    <property type="match status" value="1"/>
</dbReference>
<dbReference type="GO" id="GO:0005829">
    <property type="term" value="C:cytosol"/>
    <property type="evidence" value="ECO:0007669"/>
    <property type="project" value="TreeGrafter"/>
</dbReference>
<evidence type="ECO:0000256" key="1">
    <source>
        <dbReference type="ARBA" id="ARBA00009526"/>
    </source>
</evidence>
<evidence type="ECO:0000313" key="4">
    <source>
        <dbReference type="EMBL" id="EKC21335.1"/>
    </source>
</evidence>
<dbReference type="GO" id="GO:0005654">
    <property type="term" value="C:nucleoplasm"/>
    <property type="evidence" value="ECO:0007669"/>
    <property type="project" value="TreeGrafter"/>
</dbReference>
<dbReference type="HOGENOM" id="CLU_040930_0_0_1"/>
<reference evidence="4" key="1">
    <citation type="journal article" date="2012" name="Nature">
        <title>The oyster genome reveals stress adaptation and complexity of shell formation.</title>
        <authorList>
            <person name="Zhang G."/>
            <person name="Fang X."/>
            <person name="Guo X."/>
            <person name="Li L."/>
            <person name="Luo R."/>
            <person name="Xu F."/>
            <person name="Yang P."/>
            <person name="Zhang L."/>
            <person name="Wang X."/>
            <person name="Qi H."/>
            <person name="Xiong Z."/>
            <person name="Que H."/>
            <person name="Xie Y."/>
            <person name="Holland P.W."/>
            <person name="Paps J."/>
            <person name="Zhu Y."/>
            <person name="Wu F."/>
            <person name="Chen Y."/>
            <person name="Wang J."/>
            <person name="Peng C."/>
            <person name="Meng J."/>
            <person name="Yang L."/>
            <person name="Liu J."/>
            <person name="Wen B."/>
            <person name="Zhang N."/>
            <person name="Huang Z."/>
            <person name="Zhu Q."/>
            <person name="Feng Y."/>
            <person name="Mount A."/>
            <person name="Hedgecock D."/>
            <person name="Xu Z."/>
            <person name="Liu Y."/>
            <person name="Domazet-Loso T."/>
            <person name="Du Y."/>
            <person name="Sun X."/>
            <person name="Zhang S."/>
            <person name="Liu B."/>
            <person name="Cheng P."/>
            <person name="Jiang X."/>
            <person name="Li J."/>
            <person name="Fan D."/>
            <person name="Wang W."/>
            <person name="Fu W."/>
            <person name="Wang T."/>
            <person name="Wang B."/>
            <person name="Zhang J."/>
            <person name="Peng Z."/>
            <person name="Li Y."/>
            <person name="Li N."/>
            <person name="Wang J."/>
            <person name="Chen M."/>
            <person name="He Y."/>
            <person name="Tan F."/>
            <person name="Song X."/>
            <person name="Zheng Q."/>
            <person name="Huang R."/>
            <person name="Yang H."/>
            <person name="Du X."/>
            <person name="Chen L."/>
            <person name="Yang M."/>
            <person name="Gaffney P.M."/>
            <person name="Wang S."/>
            <person name="Luo L."/>
            <person name="She Z."/>
            <person name="Ming Y."/>
            <person name="Huang W."/>
            <person name="Zhang S."/>
            <person name="Huang B."/>
            <person name="Zhang Y."/>
            <person name="Qu T."/>
            <person name="Ni P."/>
            <person name="Miao G."/>
            <person name="Wang J."/>
            <person name="Wang Q."/>
            <person name="Steinberg C.E."/>
            <person name="Wang H."/>
            <person name="Li N."/>
            <person name="Qian L."/>
            <person name="Zhang G."/>
            <person name="Li Y."/>
            <person name="Yang H."/>
            <person name="Liu X."/>
            <person name="Wang J."/>
            <person name="Yin Y."/>
            <person name="Wang J."/>
        </authorList>
    </citation>
    <scope>NUCLEOTIDE SEQUENCE [LARGE SCALE GENOMIC DNA]</scope>
    <source>
        <strain evidence="4">05x7-T-G4-1.051#20</strain>
    </source>
</reference>
<name>K1PXW6_MAGGI</name>
<dbReference type="InParanoid" id="K1PXW6"/>
<dbReference type="GO" id="GO:0016020">
    <property type="term" value="C:membrane"/>
    <property type="evidence" value="ECO:0007669"/>
    <property type="project" value="TreeGrafter"/>
</dbReference>
<dbReference type="PANTHER" id="PTHR11258:SF11">
    <property type="entry name" value="C2H2-TYPE DOMAIN-CONTAINING PROTEIN"/>
    <property type="match status" value="1"/>
</dbReference>
<dbReference type="InterPro" id="IPR043519">
    <property type="entry name" value="NT_sf"/>
</dbReference>
<dbReference type="InterPro" id="IPR018952">
    <property type="entry name" value="2-5-oligoAdlate_synth_1_dom2/C"/>
</dbReference>
<comment type="similarity">
    <text evidence="1">Belongs to the 2-5A synthase family.</text>
</comment>
<dbReference type="SUPFAM" id="SSF81631">
    <property type="entry name" value="PAP/OAS1 substrate-binding domain"/>
    <property type="match status" value="1"/>
</dbReference>
<dbReference type="Gene3D" id="1.10.1410.20">
    <property type="entry name" value="2'-5'-oligoadenylate synthetase 1, domain 2"/>
    <property type="match status" value="1"/>
</dbReference>
<dbReference type="Gene3D" id="3.30.460.10">
    <property type="entry name" value="Beta Polymerase, domain 2"/>
    <property type="match status" value="1"/>
</dbReference>
<dbReference type="CDD" id="cd05400">
    <property type="entry name" value="NT_2-5OAS_ClassI-CCAase"/>
    <property type="match status" value="1"/>
</dbReference>
<gene>
    <name evidence="4" type="ORF">CGI_10004067</name>
</gene>
<dbReference type="Pfam" id="PF10421">
    <property type="entry name" value="OAS1_C"/>
    <property type="match status" value="1"/>
</dbReference>
<feature type="domain" description="Polymerase nucleotidyl transferase" evidence="2">
    <location>
        <begin position="54"/>
        <end position="104"/>
    </location>
</feature>
<evidence type="ECO:0000259" key="2">
    <source>
        <dbReference type="Pfam" id="PF01909"/>
    </source>
</evidence>
<evidence type="ECO:0000259" key="3">
    <source>
        <dbReference type="Pfam" id="PF10421"/>
    </source>
</evidence>
<dbReference type="Pfam" id="PF01909">
    <property type="entry name" value="NTP_transf_2"/>
    <property type="match status" value="1"/>
</dbReference>
<proteinExistence type="inferred from homology"/>
<dbReference type="AlphaFoldDB" id="K1PXW6"/>
<dbReference type="GO" id="GO:0001730">
    <property type="term" value="F:2'-5'-oligoadenylate synthetase activity"/>
    <property type="evidence" value="ECO:0007669"/>
    <property type="project" value="TreeGrafter"/>
</dbReference>
<dbReference type="InterPro" id="IPR002934">
    <property type="entry name" value="Polymerase_NTP_transf_dom"/>
</dbReference>
<dbReference type="InterPro" id="IPR006116">
    <property type="entry name" value="NT_2-5OAS_ClassI-CCAase"/>
</dbReference>
<dbReference type="EMBL" id="JH816825">
    <property type="protein sequence ID" value="EKC21335.1"/>
    <property type="molecule type" value="Genomic_DNA"/>
</dbReference>
<accession>K1PXW6</accession>
<sequence length="315" mass="35746">MAHISSLSTITSSELSAFVQSKIEPDTAYIQRCNAVVDRLCQFMNNSLPPKLRPAEVRKCGSLGKGTAVKGKSDADLVVFLAEFHSISTLRSEIKRILDEMQEYFVKFDGCKLEGKTWHAVKLLITCNDHTHSVDILPSVDILKLKTKTDIYKEMESLSDCEKGYYSAALAPLQVEFVARAPTKVKTLIRLIKYWRKTEFKENTSDQRRPSSYSLELIVIAVWETAGKPENFDLCKGFYHVLRAIADYRCLKHAWTLNYDSHNVQRDPFYVVDPANPFNNVLTACNCWVMIAAKAKSLLQAQLFKECVDGQCGWQ</sequence>
<dbReference type="PANTHER" id="PTHR11258">
    <property type="entry name" value="2-5 OLIGOADENYLATE SYNTHETASE"/>
    <property type="match status" value="1"/>
</dbReference>
<feature type="domain" description="2'-5'-oligoadenylate synthetase 1" evidence="3">
    <location>
        <begin position="147"/>
        <end position="307"/>
    </location>
</feature>
<protein>
    <submittedName>
        <fullName evidence="4">2'-5'-oligoadenylate synthetase 3</fullName>
    </submittedName>
</protein>